<sequence length="517" mass="59082">MKKEDIPDKGRTLSVDPNLPRWVCQNCRQSLCIVGVDSYAEKYLNDSSRSAMQGSSIHVANSVLGSTRMDNSFVVLPKQRPQLHGVPPRPRGSAVQPDASQSGKAMDESFVVVYKSESASDGGGPQVPSPEGGTNGPMQPNNSGFHSTITVLKRAFEIATTQTQVEQPLCLECMRVLSDKLDKEVEDVTRDIEEYEACLQRLEGEARDFLSEADFLKEKLKIEEEERRLEAAIEETEKQNAEVNAELKELELKSKRFKELEERYWQEFNNFQFQLIAHQEERDAISAKIEVSQAHLELLKRTNVLNDAFPIWHDGEFGTINNFRLGRLPKIQVEWDEINAAWGQACLLLHTMCQYFRPKFQYQIKILPMGSYPRIMDSNNNTYDLFGPVNLFWSTRYDKAMTLFLTCLKEFAEFANCRDQENNIPPDKCFKLPYKIENDKVENYSITQSFNKQENWTKSLKYTLCNLKWALYWFVGNTNFQPLSAMVSSPAEVPAVGSLYAKRGTDLKSVARNSLKP</sequence>
<dbReference type="EMBL" id="CM051394">
    <property type="protein sequence ID" value="KAJ4728126.1"/>
    <property type="molecule type" value="Genomic_DNA"/>
</dbReference>
<organism evidence="1 2">
    <name type="scientific">Melia azedarach</name>
    <name type="common">Chinaberry tree</name>
    <dbReference type="NCBI Taxonomy" id="155640"/>
    <lineage>
        <taxon>Eukaryota</taxon>
        <taxon>Viridiplantae</taxon>
        <taxon>Streptophyta</taxon>
        <taxon>Embryophyta</taxon>
        <taxon>Tracheophyta</taxon>
        <taxon>Spermatophyta</taxon>
        <taxon>Magnoliopsida</taxon>
        <taxon>eudicotyledons</taxon>
        <taxon>Gunneridae</taxon>
        <taxon>Pentapetalae</taxon>
        <taxon>rosids</taxon>
        <taxon>malvids</taxon>
        <taxon>Sapindales</taxon>
        <taxon>Meliaceae</taxon>
        <taxon>Melia</taxon>
    </lineage>
</organism>
<name>A0ACC1YX94_MELAZ</name>
<proteinExistence type="predicted"/>
<accession>A0ACC1YX94</accession>
<evidence type="ECO:0000313" key="2">
    <source>
        <dbReference type="Proteomes" id="UP001164539"/>
    </source>
</evidence>
<keyword evidence="2" id="KW-1185">Reference proteome</keyword>
<evidence type="ECO:0000313" key="1">
    <source>
        <dbReference type="EMBL" id="KAJ4728126.1"/>
    </source>
</evidence>
<protein>
    <submittedName>
        <fullName evidence="1">Beclin-1-like protein</fullName>
    </submittedName>
</protein>
<comment type="caution">
    <text evidence="1">The sequence shown here is derived from an EMBL/GenBank/DDBJ whole genome shotgun (WGS) entry which is preliminary data.</text>
</comment>
<reference evidence="1 2" key="1">
    <citation type="journal article" date="2023" name="Science">
        <title>Complex scaffold remodeling in plant triterpene biosynthesis.</title>
        <authorList>
            <person name="De La Pena R."/>
            <person name="Hodgson H."/>
            <person name="Liu J.C."/>
            <person name="Stephenson M.J."/>
            <person name="Martin A.C."/>
            <person name="Owen C."/>
            <person name="Harkess A."/>
            <person name="Leebens-Mack J."/>
            <person name="Jimenez L.E."/>
            <person name="Osbourn A."/>
            <person name="Sattely E.S."/>
        </authorList>
    </citation>
    <scope>NUCLEOTIDE SEQUENCE [LARGE SCALE GENOMIC DNA]</scope>
    <source>
        <strain evidence="2">cv. JPN11</strain>
        <tissue evidence="1">Leaf</tissue>
    </source>
</reference>
<gene>
    <name evidence="1" type="ORF">OWV82_001113</name>
</gene>
<dbReference type="Proteomes" id="UP001164539">
    <property type="component" value="Chromosome 1"/>
</dbReference>